<dbReference type="Gene3D" id="3.30.830.10">
    <property type="entry name" value="Metalloenzyme, LuxS/M16 peptidase-like"/>
    <property type="match status" value="4"/>
</dbReference>
<protein>
    <submittedName>
        <fullName evidence="2">Insulinase family protein</fullName>
    </submittedName>
</protein>
<dbReference type="InterPro" id="IPR011249">
    <property type="entry name" value="Metalloenz_LuxS/M16"/>
</dbReference>
<dbReference type="SMART" id="SM01264">
    <property type="entry name" value="M16C_associated"/>
    <property type="match status" value="1"/>
</dbReference>
<proteinExistence type="predicted"/>
<evidence type="ECO:0000313" key="2">
    <source>
        <dbReference type="EMBL" id="MCU6743971.1"/>
    </source>
</evidence>
<dbReference type="InterPro" id="IPR007863">
    <property type="entry name" value="Peptidase_M16_C"/>
</dbReference>
<keyword evidence="3" id="KW-1185">Reference proteome</keyword>
<comment type="caution">
    <text evidence="2">The sequence shown here is derived from an EMBL/GenBank/DDBJ whole genome shotgun (WGS) entry which is preliminary data.</text>
</comment>
<evidence type="ECO:0000259" key="1">
    <source>
        <dbReference type="SMART" id="SM01264"/>
    </source>
</evidence>
<dbReference type="Pfam" id="PF05193">
    <property type="entry name" value="Peptidase_M16_C"/>
    <property type="match status" value="1"/>
</dbReference>
<dbReference type="EMBL" id="JAOQKJ010000004">
    <property type="protein sequence ID" value="MCU6743971.1"/>
    <property type="molecule type" value="Genomic_DNA"/>
</dbReference>
<dbReference type="Proteomes" id="UP001652432">
    <property type="component" value="Unassembled WGS sequence"/>
</dbReference>
<dbReference type="InterPro" id="IPR011765">
    <property type="entry name" value="Pept_M16_N"/>
</dbReference>
<evidence type="ECO:0000313" key="3">
    <source>
        <dbReference type="Proteomes" id="UP001652432"/>
    </source>
</evidence>
<dbReference type="InterPro" id="IPR013578">
    <property type="entry name" value="Peptidase_M16C_assoc"/>
</dbReference>
<dbReference type="Pfam" id="PF08367">
    <property type="entry name" value="M16C_assoc"/>
    <property type="match status" value="1"/>
</dbReference>
<dbReference type="PANTHER" id="PTHR43016">
    <property type="entry name" value="PRESEQUENCE PROTEASE"/>
    <property type="match status" value="1"/>
</dbReference>
<dbReference type="PANTHER" id="PTHR43016:SF13">
    <property type="entry name" value="PRESEQUENCE PROTEASE, MITOCHONDRIAL"/>
    <property type="match status" value="1"/>
</dbReference>
<organism evidence="2 3">
    <name type="scientific">Suilimivivens aceti</name>
    <dbReference type="NCBI Taxonomy" id="2981774"/>
    <lineage>
        <taxon>Bacteria</taxon>
        <taxon>Bacillati</taxon>
        <taxon>Bacillota</taxon>
        <taxon>Clostridia</taxon>
        <taxon>Lachnospirales</taxon>
        <taxon>Lachnospiraceae</taxon>
        <taxon>Suilimivivens</taxon>
    </lineage>
</organism>
<dbReference type="Pfam" id="PF00675">
    <property type="entry name" value="Peptidase_M16"/>
    <property type="match status" value="1"/>
</dbReference>
<dbReference type="RefSeq" id="WP_262573962.1">
    <property type="nucleotide sequence ID" value="NZ_JAOQKJ010000004.1"/>
</dbReference>
<accession>A0ABT2T134</accession>
<dbReference type="Pfam" id="PF22516">
    <property type="entry name" value="PreP_C"/>
    <property type="match status" value="1"/>
</dbReference>
<feature type="domain" description="Peptidase M16C associated" evidence="1">
    <location>
        <begin position="464"/>
        <end position="714"/>
    </location>
</feature>
<dbReference type="SUPFAM" id="SSF63411">
    <property type="entry name" value="LuxS/MPP-like metallohydrolase"/>
    <property type="match status" value="4"/>
</dbReference>
<dbReference type="InterPro" id="IPR055130">
    <property type="entry name" value="PreP_C"/>
</dbReference>
<sequence>MSQNLEKLTAYEILEKRQIKDLNSEGYLLKHKRTGAHITLLLNDDENKVFYIGFRTPPKDSTGVAHILEHSVLCGSKNFPVKDPFIELAKGSLNTFLNAMTYPDKTVYPVASCNDTDFKNLVHVYLDAVFYPNIYKEEKIFHQEGWHYELENKEDDLKINGVVYNEMKGAFSSPDDVAEREIMNSLYPDITYGLESGGDPEDIPDLTYEEFLSFHQRYYHPSNSYIYLYGNLDAEEYLTFLEENYLKDFDSLTIDSEIRQQEPFAEKREIVKEYSIMEDEPVRENTYLTYNVSMGSSLDRKLYAAMDILDYVLCSAPGTPVKQALIDAGIGKDVYSTMENGIAQPYFSIVAKNADEDQKEAFVSVIEDTLKKLVEEGIDRKALQAAVNYFTFKYREGDFGSYPKGLMLGLQAMDSWLYDKKEPFMHIEANQTYEELKEAITEGYYEELIDRYLLKNPHKTILTVKPVQGLTTRKDEALHDRLQAYKNTLSEEEVLAIVENTKALREYQEAPDTKEALETIPLLKREDMKKEATPYINEERKLAGSTLLVHDIFTNGIAYIKLLFDLKQVPAELFPYVGILKSVLMGVNTEHYSYGELFNEVNCKTGGIDVQAGTYGNAKDLSKFLATLEIKTKVFYENRDEALDLIREILLTSDFTDDKRLKEIIAECRSRMQASMTGSGHTVAALRALSYFSPTAACAQQLSGMVQCRLLEDLDSSFEEKKEFLKKNLKALIHYIFRPENLLIDYTGTEEGLAGIEEKIAEFRSTLFTDEVSGTPYVPELSKKNEAFMTAGQVQYVCRAGNFLKKGLPFTGALKVLKVMMGYEYLWTQVRVKGGAYGCMCTFSRSGDSYFVSYRDPNLEKTIETYQEAADYVKNYVADERTVTQFIIGAVSELDTPMTPKGRGNYSLAGYLTGLTMDRIQQERDELLATTAETIKGLSCYIEAFMKDDCLCVVGNGEKIKEEKKLFLSVDQLFH</sequence>
<name>A0ABT2T134_9FIRM</name>
<gene>
    <name evidence="2" type="ORF">OCV77_05585</name>
</gene>
<reference evidence="2 3" key="1">
    <citation type="journal article" date="2021" name="ISME Commun">
        <title>Automated analysis of genomic sequences facilitates high-throughput and comprehensive description of bacteria.</title>
        <authorList>
            <person name="Hitch T.C.A."/>
        </authorList>
    </citation>
    <scope>NUCLEOTIDE SEQUENCE [LARGE SCALE GENOMIC DNA]</scope>
    <source>
        <strain evidence="2 3">Sanger_18</strain>
    </source>
</reference>